<dbReference type="Pfam" id="PF12679">
    <property type="entry name" value="ABC2_membrane_2"/>
    <property type="match status" value="1"/>
</dbReference>
<organism evidence="2 3">
    <name type="scientific">Microbacterium istanbulense</name>
    <dbReference type="NCBI Taxonomy" id="3122049"/>
    <lineage>
        <taxon>Bacteria</taxon>
        <taxon>Bacillati</taxon>
        <taxon>Actinomycetota</taxon>
        <taxon>Actinomycetes</taxon>
        <taxon>Micrococcales</taxon>
        <taxon>Microbacteriaceae</taxon>
        <taxon>Microbacterium</taxon>
    </lineage>
</organism>
<feature type="transmembrane region" description="Helical" evidence="1">
    <location>
        <begin position="77"/>
        <end position="99"/>
    </location>
</feature>
<dbReference type="Proteomes" id="UP001366085">
    <property type="component" value="Unassembled WGS sequence"/>
</dbReference>
<keyword evidence="1" id="KW-0472">Membrane</keyword>
<evidence type="ECO:0000313" key="3">
    <source>
        <dbReference type="Proteomes" id="UP001366085"/>
    </source>
</evidence>
<dbReference type="RefSeq" id="WP_337320931.1">
    <property type="nucleotide sequence ID" value="NZ_JBBDGN010000012.1"/>
</dbReference>
<feature type="transmembrane region" description="Helical" evidence="1">
    <location>
        <begin position="120"/>
        <end position="147"/>
    </location>
</feature>
<comment type="caution">
    <text evidence="2">The sequence shown here is derived from an EMBL/GenBank/DDBJ whole genome shotgun (WGS) entry which is preliminary data.</text>
</comment>
<feature type="transmembrane region" description="Helical" evidence="1">
    <location>
        <begin position="159"/>
        <end position="181"/>
    </location>
</feature>
<protein>
    <submittedName>
        <fullName evidence="2">ABC transporter permease subunit</fullName>
    </submittedName>
</protein>
<accession>A0ABU8LN24</accession>
<keyword evidence="3" id="KW-1185">Reference proteome</keyword>
<keyword evidence="1" id="KW-0812">Transmembrane</keyword>
<feature type="transmembrane region" description="Helical" evidence="1">
    <location>
        <begin position="238"/>
        <end position="259"/>
    </location>
</feature>
<keyword evidence="1" id="KW-1133">Transmembrane helix</keyword>
<feature type="transmembrane region" description="Helical" evidence="1">
    <location>
        <begin position="188"/>
        <end position="208"/>
    </location>
</feature>
<evidence type="ECO:0000256" key="1">
    <source>
        <dbReference type="SAM" id="Phobius"/>
    </source>
</evidence>
<evidence type="ECO:0000313" key="2">
    <source>
        <dbReference type="EMBL" id="MEJ1092410.1"/>
    </source>
</evidence>
<name>A0ABU8LN24_9MICO</name>
<sequence>MNGILPVFRRSLRESWRSLLGWSVGIAAVLFLYLPLYPSFGAGGQLEDIIASMPKELVQTLGYDQIATGAGYAQSTFYGLMGFLLLTIAAVLWGSAAIAGAEESGRLELDLAHGIGRAQYALESALSVLVRLLWLGAFAGVIVWGLNEPSELGIDPPRIIGASLALVGVSYLSAAAGLLVGALTGRTAYATGAAAGIAVLGYVFQAVAKQSSDLEWLNALSPYAWVYHQPPLLDGADAGGLALTWGIALVLVLGAAVALRRRDITG</sequence>
<feature type="transmembrane region" description="Helical" evidence="1">
    <location>
        <begin position="19"/>
        <end position="37"/>
    </location>
</feature>
<proteinExistence type="predicted"/>
<dbReference type="EMBL" id="JBBDGN010000012">
    <property type="protein sequence ID" value="MEJ1092410.1"/>
    <property type="molecule type" value="Genomic_DNA"/>
</dbReference>
<reference evidence="2 3" key="1">
    <citation type="submission" date="2024-02" db="EMBL/GenBank/DDBJ databases">
        <authorList>
            <person name="Saticioglu I.B."/>
        </authorList>
    </citation>
    <scope>NUCLEOTIDE SEQUENCE [LARGE SCALE GENOMIC DNA]</scope>
    <source>
        <strain evidence="2 3">Mu-43</strain>
    </source>
</reference>
<gene>
    <name evidence="2" type="ORF">WDU93_12025</name>
</gene>